<dbReference type="EMBL" id="JFAX01000021">
    <property type="protein sequence ID" value="EXI65538.1"/>
    <property type="molecule type" value="Genomic_DNA"/>
</dbReference>
<organism evidence="2 3">
    <name type="scientific">Candidatus Accumulibacter adjunctus</name>
    <dbReference type="NCBI Taxonomy" id="1454001"/>
    <lineage>
        <taxon>Bacteria</taxon>
        <taxon>Pseudomonadati</taxon>
        <taxon>Pseudomonadota</taxon>
        <taxon>Betaproteobacteria</taxon>
        <taxon>Candidatus Accumulibacter</taxon>
    </lineage>
</organism>
<reference evidence="2" key="1">
    <citation type="submission" date="2014-02" db="EMBL/GenBank/DDBJ databases">
        <title>Expanding our view of genomic diversity in Candidatus Accumulibacter clades.</title>
        <authorList>
            <person name="Skennerton C.T."/>
            <person name="Barr J.J."/>
            <person name="Slater F.R."/>
            <person name="Bond P.L."/>
            <person name="Tyson G.W."/>
        </authorList>
    </citation>
    <scope>NUCLEOTIDE SEQUENCE [LARGE SCALE GENOMIC DNA]</scope>
</reference>
<comment type="caution">
    <text evidence="2">The sequence shown here is derived from an EMBL/GenBank/DDBJ whole genome shotgun (WGS) entry which is preliminary data.</text>
</comment>
<evidence type="ECO:0000313" key="2">
    <source>
        <dbReference type="EMBL" id="EXI65538.1"/>
    </source>
</evidence>
<dbReference type="PATRIC" id="fig|1454001.3.peg.3103"/>
<keyword evidence="3" id="KW-1185">Reference proteome</keyword>
<accession>A0A011M7C2</accession>
<protein>
    <submittedName>
        <fullName evidence="2">Uncharacterized protein</fullName>
    </submittedName>
</protein>
<proteinExistence type="predicted"/>
<dbReference type="Proteomes" id="UP000020218">
    <property type="component" value="Unassembled WGS sequence"/>
</dbReference>
<sequence>MQLEIGPHVAARLQEQALAGDAVGGELAGQLLGASIRAHRGEQHPRPRQRAQQLAPQGNDRRTDLRRSIEAAEGEVAAGERRQRTDGWCIGERQKGRARRQADDRFGELLVELADRQKEPVSEEIVDRLQAGGSGVANPARLYRCRLVGEGGQAVMCGVPAKVDQDVDAVGTDPPRQVGVTQVGHRLPVGEVPAQALRDMVLLRMVVVGMQRQAGVAGQLDENRLDEAGDGVVAEIGGDQTDVQAAVGITPVVVRLAAVAQRCLDHFAEVSVRSEQCCGVDRLMVTERIEEVAVRQERIGFELDRLPQRGIGFGVASECGEDNAQIEVCVCEIGCEGNCRAITCFGFVESICLVEDVAQVVMRCGEVRAAGNRSPQACFGVVEPIPCAPGCREDDHRLGEVGLAGDRRLPGAFRLLRSLLLLQVVAEIVVGGGEIRLVQQCLPQCRLTLAKPPLNGQGFAEVAAGLGVIRP</sequence>
<dbReference type="AlphaFoldDB" id="A0A011M7C2"/>
<name>A0A011M7C2_9PROT</name>
<gene>
    <name evidence="2" type="ORF">AW08_03058</name>
</gene>
<evidence type="ECO:0000313" key="3">
    <source>
        <dbReference type="Proteomes" id="UP000020218"/>
    </source>
</evidence>
<feature type="region of interest" description="Disordered" evidence="1">
    <location>
        <begin position="39"/>
        <end position="63"/>
    </location>
</feature>
<evidence type="ECO:0000256" key="1">
    <source>
        <dbReference type="SAM" id="MobiDB-lite"/>
    </source>
</evidence>